<dbReference type="EMBL" id="LR881469">
    <property type="protein sequence ID" value="CAD5328075.1"/>
    <property type="molecule type" value="Genomic_DNA"/>
</dbReference>
<dbReference type="Gene3D" id="1.10.1200.240">
    <property type="match status" value="1"/>
</dbReference>
<proteinExistence type="predicted"/>
<dbReference type="GO" id="GO:0003735">
    <property type="term" value="F:structural constituent of ribosome"/>
    <property type="evidence" value="ECO:0007669"/>
    <property type="project" value="InterPro"/>
</dbReference>
<feature type="region of interest" description="Disordered" evidence="1">
    <location>
        <begin position="90"/>
        <end position="114"/>
    </location>
</feature>
<reference evidence="5" key="1">
    <citation type="journal article" date="2016" name="Proc. Natl. Acad. Sci. U.S.A.">
        <title>Chromosome-level assembly of Arabidopsis thaliana Ler reveals the extent of translocation and inversion polymorphisms.</title>
        <authorList>
            <person name="Zapata L."/>
            <person name="Ding J."/>
            <person name="Willing E.M."/>
            <person name="Hartwig B."/>
            <person name="Bezdan D."/>
            <person name="Jiao W.B."/>
            <person name="Patel V."/>
            <person name="Velikkakam James G."/>
            <person name="Koornneef M."/>
            <person name="Ossowski S."/>
            <person name="Schneeberger K."/>
        </authorList>
    </citation>
    <scope>NUCLEOTIDE SEQUENCE [LARGE SCALE GENOMIC DNA]</scope>
    <source>
        <strain evidence="5">cv. Landsberg erecta</strain>
    </source>
</reference>
<dbReference type="InterPro" id="IPR035970">
    <property type="entry name" value="60S_ribosomal_eL19_sf"/>
</dbReference>
<dbReference type="Proteomes" id="UP000078284">
    <property type="component" value="Chromosome 4"/>
</dbReference>
<evidence type="ECO:0000313" key="4">
    <source>
        <dbReference type="EMBL" id="OAP00426.1"/>
    </source>
</evidence>
<reference evidence="4" key="2">
    <citation type="submission" date="2016-03" db="EMBL/GenBank/DDBJ databases">
        <title>Full-length assembly of Arabidopsis thaliana Ler reveals the complement of translocations and inversions.</title>
        <authorList>
            <person name="Zapata L."/>
            <person name="Schneeberger K."/>
            <person name="Ossowski S."/>
        </authorList>
    </citation>
    <scope>NUCLEOTIDE SEQUENCE [LARGE SCALE GENOMIC DNA]</scope>
    <source>
        <tissue evidence="4">Leaf</tissue>
    </source>
</reference>
<dbReference type="ExpressionAtlas" id="A0A178V3F6">
    <property type="expression patterns" value="baseline and differential"/>
</dbReference>
<dbReference type="SUPFAM" id="SSF48140">
    <property type="entry name" value="Ribosomal protein L19 (L19e)"/>
    <property type="match status" value="1"/>
</dbReference>
<dbReference type="RefSeq" id="NP_193338.2">
    <property type="nucleotide sequence ID" value="NM_117696.2"/>
</dbReference>
<evidence type="ECO:0000256" key="1">
    <source>
        <dbReference type="SAM" id="MobiDB-lite"/>
    </source>
</evidence>
<gene>
    <name evidence="4" type="ordered locus">AXX17_At4g18760</name>
    <name evidence="3" type="ORF">AT9943_LOCUS15747</name>
</gene>
<sequence>MVSIHFHSRSRARRKCRHTGYGKDTMEALRRIMKRLTRRLKMLKRLLKKFCWNKKIDKLVYYHDMFMKVKGKVYKNKCVLMESMHKSSRERKFSGSEMRLALEPEGEKTASAPQ</sequence>
<evidence type="ECO:0000313" key="5">
    <source>
        <dbReference type="Proteomes" id="UP000078284"/>
    </source>
</evidence>
<feature type="domain" description="Large ribosomal subunit protein eL19" evidence="2">
    <location>
        <begin position="1"/>
        <end position="88"/>
    </location>
</feature>
<dbReference type="GO" id="GO:0006412">
    <property type="term" value="P:translation"/>
    <property type="evidence" value="ECO:0007669"/>
    <property type="project" value="InterPro"/>
</dbReference>
<dbReference type="SMART" id="SM01416">
    <property type="entry name" value="Ribosomal_L19e"/>
    <property type="match status" value="1"/>
</dbReference>
<dbReference type="SMR" id="A0A178V3F6"/>
<dbReference type="GO" id="GO:0003723">
    <property type="term" value="F:RNA binding"/>
    <property type="evidence" value="ECO:0007669"/>
    <property type="project" value="InterPro"/>
</dbReference>
<dbReference type="AlphaFoldDB" id="A0A178V3F6"/>
<dbReference type="InterPro" id="IPR057260">
    <property type="entry name" value="Ribosomal_L19e_C"/>
</dbReference>
<dbReference type="EMBL" id="LUHQ01000004">
    <property type="protein sequence ID" value="OAP00426.1"/>
    <property type="molecule type" value="Genomic_DNA"/>
</dbReference>
<accession>A0A178V3F6</accession>
<evidence type="ECO:0000259" key="2">
    <source>
        <dbReference type="SMART" id="SM01416"/>
    </source>
</evidence>
<dbReference type="PANTHER" id="PTHR10722">
    <property type="entry name" value="60S RIBOSOMAL PROTEIN L19"/>
    <property type="match status" value="1"/>
</dbReference>
<dbReference type="InterPro" id="IPR000196">
    <property type="entry name" value="Ribosomal_eL19_dom"/>
</dbReference>
<evidence type="ECO:0000313" key="3">
    <source>
        <dbReference type="EMBL" id="CAD5328075.1"/>
    </source>
</evidence>
<reference evidence="3 6" key="3">
    <citation type="submission" date="2020-09" db="EMBL/GenBank/DDBJ databases">
        <authorList>
            <person name="Ashkenazy H."/>
        </authorList>
    </citation>
    <scope>NUCLEOTIDE SEQUENCE [LARGE SCALE GENOMIC DNA]</scope>
    <source>
        <strain evidence="6">cv. Cdm-0</strain>
    </source>
</reference>
<dbReference type="Pfam" id="PF25476">
    <property type="entry name" value="Ribosomal_L19e_C"/>
    <property type="match status" value="1"/>
</dbReference>
<dbReference type="Gramene" id="AT4G16030.1">
    <property type="protein sequence ID" value="AT4G16030.1"/>
    <property type="gene ID" value="AT4G16030"/>
</dbReference>
<name>A0A178V3F6_ARATH</name>
<dbReference type="GO" id="GO:0022625">
    <property type="term" value="C:cytosolic large ribosomal subunit"/>
    <property type="evidence" value="ECO:0007669"/>
    <property type="project" value="InterPro"/>
</dbReference>
<feature type="compositionally biased region" description="Basic and acidic residues" evidence="1">
    <location>
        <begin position="90"/>
        <end position="108"/>
    </location>
</feature>
<protein>
    <submittedName>
        <fullName evidence="3">(thale cress) hypothetical protein</fullName>
    </submittedName>
</protein>
<dbReference type="KEGG" id="ath:AT4G16030"/>
<dbReference type="Proteomes" id="UP000516314">
    <property type="component" value="Chromosome 4"/>
</dbReference>
<evidence type="ECO:0000313" key="6">
    <source>
        <dbReference type="Proteomes" id="UP000516314"/>
    </source>
</evidence>
<dbReference type="InterPro" id="IPR039547">
    <property type="entry name" value="Ribosomal_eL19"/>
</dbReference>
<organism evidence="4 5">
    <name type="scientific">Arabidopsis thaliana</name>
    <name type="common">Mouse-ear cress</name>
    <dbReference type="NCBI Taxonomy" id="3702"/>
    <lineage>
        <taxon>Eukaryota</taxon>
        <taxon>Viridiplantae</taxon>
        <taxon>Streptophyta</taxon>
        <taxon>Embryophyta</taxon>
        <taxon>Tracheophyta</taxon>
        <taxon>Spermatophyta</taxon>
        <taxon>Magnoliopsida</taxon>
        <taxon>eudicotyledons</taxon>
        <taxon>Gunneridae</taxon>
        <taxon>Pentapetalae</taxon>
        <taxon>rosids</taxon>
        <taxon>malvids</taxon>
        <taxon>Brassicales</taxon>
        <taxon>Brassicaceae</taxon>
        <taxon>Camelineae</taxon>
        <taxon>Arabidopsis</taxon>
    </lineage>
</organism>